<dbReference type="Pfam" id="PF14648">
    <property type="entry name" value="FAM91_C"/>
    <property type="match status" value="1"/>
</dbReference>
<dbReference type="GO" id="GO:0006355">
    <property type="term" value="P:regulation of DNA-templated transcription"/>
    <property type="evidence" value="ECO:0007669"/>
    <property type="project" value="InterPro"/>
</dbReference>
<dbReference type="Pfam" id="PF01530">
    <property type="entry name" value="zf-C2HC"/>
    <property type="match status" value="2"/>
</dbReference>
<dbReference type="InterPro" id="IPR028091">
    <property type="entry name" value="FAM91_N_dom"/>
</dbReference>
<evidence type="ECO:0000313" key="14">
    <source>
        <dbReference type="EMBL" id="CAD7624374.1"/>
    </source>
</evidence>
<evidence type="ECO:0000259" key="12">
    <source>
        <dbReference type="Pfam" id="PF14647"/>
    </source>
</evidence>
<evidence type="ECO:0000256" key="11">
    <source>
        <dbReference type="SAM" id="MobiDB-lite"/>
    </source>
</evidence>
<gene>
    <name evidence="14" type="ORF">OSB1V03_LOCUS4819</name>
</gene>
<dbReference type="SUPFAM" id="SSF103637">
    <property type="entry name" value="CCHHC domain"/>
    <property type="match status" value="2"/>
</dbReference>
<keyword evidence="9" id="KW-0539">Nucleus</keyword>
<evidence type="ECO:0000256" key="10">
    <source>
        <dbReference type="SAM" id="Coils"/>
    </source>
</evidence>
<evidence type="ECO:0000256" key="5">
    <source>
        <dbReference type="ARBA" id="ARBA00022771"/>
    </source>
</evidence>
<keyword evidence="6" id="KW-0862">Zinc</keyword>
<dbReference type="Proteomes" id="UP000759131">
    <property type="component" value="Unassembled WGS sequence"/>
</dbReference>
<evidence type="ECO:0000256" key="2">
    <source>
        <dbReference type="ARBA" id="ARBA00010319"/>
    </source>
</evidence>
<keyword evidence="10" id="KW-0175">Coiled coil</keyword>
<feature type="region of interest" description="Disordered" evidence="11">
    <location>
        <begin position="359"/>
        <end position="392"/>
    </location>
</feature>
<keyword evidence="5" id="KW-0863">Zinc-finger</keyword>
<accession>A0A7R9PXH1</accession>
<evidence type="ECO:0008006" key="16">
    <source>
        <dbReference type="Google" id="ProtNLM"/>
    </source>
</evidence>
<keyword evidence="7" id="KW-0805">Transcription regulation</keyword>
<dbReference type="InterPro" id="IPR036060">
    <property type="entry name" value="Znf_C2H2C_sf"/>
</dbReference>
<feature type="compositionally biased region" description="Polar residues" evidence="11">
    <location>
        <begin position="380"/>
        <end position="392"/>
    </location>
</feature>
<keyword evidence="8" id="KW-0804">Transcription</keyword>
<dbReference type="EMBL" id="CAJPIZ010002281">
    <property type="protein sequence ID" value="CAG2104804.1"/>
    <property type="molecule type" value="Genomic_DNA"/>
</dbReference>
<dbReference type="Pfam" id="PF14647">
    <property type="entry name" value="FAM91_N"/>
    <property type="match status" value="1"/>
</dbReference>
<feature type="domain" description="FAM91 C-terminal" evidence="13">
    <location>
        <begin position="399"/>
        <end position="707"/>
    </location>
</feature>
<dbReference type="OrthoDB" id="275996at2759"/>
<dbReference type="FunFam" id="4.10.320.30:FF:000001">
    <property type="entry name" value="Myelin transcription factor 1-like, a"/>
    <property type="match status" value="2"/>
</dbReference>
<sequence length="1040" mass="117792">MKMDSNEINSMISKNISWNKLPENVKQSIGNSDEYDKKVLEFSVKNQMRYRKNLVRHIEKSAKSYYEEVLRYSRQHYMLFPYHLSDIIVSGMRITPFQYYIQMLCDLLETERNYDTLPNFTAADCLRLLGIGRNQYIDLMNQFRSSKKFLGMIRKPVKDLLPNKPVSNMLIDFWWTINPGYITEDDVKHMVTPSEKIIIDRVLTDDPIPSQLRTGEVNQNDVRSLYQKGLIYFDITIQDSDLIHIPPLENFVMNRVTGDYFETLLYKIFVSIDEKTTVCELANVLQIDSSLVKNAISMYCRLGFAFKKNLDLTLDDCHSSWTNSSPRLSVSDSNSNSKAVEGKQNISKFISSLPNEDELSSEGVDVFGSESESNTKDKLSTQSSISSSNHVMATNSSDSKRIGLLYDSTLAAFLMMGNLAPGLKNHAVTMFEVGKLSDESIDSLLLELSKISDSDLEEDGGEAHRYFLHASQLYRTVQFLRHNPELTSSLTEDPTESHSGLGLDLIRCESLLNLDSETCQRLLLKNYRLLISVAPLSNETRIITNDLLPYFGATPLVNSIWFKLFLYSCTSCGPPSLLLSKGVRLNQLPEIFMNFEALMITPWARDPGIIPISGALMAINESTTYSPVLVQAYPKNSIHISDKELFYLSLPFLDKKDDKSDSLESHPSVTALSTQINLERICGYITLINLNSHDCTQQLTSDESESCDNWTLFDCHFGIPLFDRTLNRNVCNRMAANDLFNPNNLSGCPKADKAQVLVAQQEIKFCPTPGCDGSGHITGNYTSHRSLSGCPRARDFKLKKTFINRFVHQNNDLLNPAMTSFANKLKVEVISDNRDHQKSESRVITLNDVLKNELKEAEMARNNAKNDGQSCPTPVLAEGCDGSGHITGSFLTHRSLSGCPRVTANLELFDPKKDVTLLDNIEDKNHKTNPPNGISGRMNGKYLGSDKVMITSSTDDMQVIEDQICELRDYNTKMESELNRIKSEYLQLEQQIESHEKENKQLMGTTENLNQYYQSLRNNLLELLETIHFPDCIEEPPFVK</sequence>
<evidence type="ECO:0000256" key="9">
    <source>
        <dbReference type="ARBA" id="ARBA00023242"/>
    </source>
</evidence>
<protein>
    <recommendedName>
        <fullName evidence="16">Protein FAM91A1</fullName>
    </recommendedName>
</protein>
<reference evidence="14" key="1">
    <citation type="submission" date="2020-11" db="EMBL/GenBank/DDBJ databases">
        <authorList>
            <person name="Tran Van P."/>
        </authorList>
    </citation>
    <scope>NUCLEOTIDE SEQUENCE</scope>
</reference>
<evidence type="ECO:0000256" key="1">
    <source>
        <dbReference type="ARBA" id="ARBA00004123"/>
    </source>
</evidence>
<dbReference type="InterPro" id="IPR028097">
    <property type="entry name" value="FAM91_C_dom"/>
</dbReference>
<dbReference type="InterPro" id="IPR039199">
    <property type="entry name" value="FAM91"/>
</dbReference>
<keyword evidence="3" id="KW-0479">Metal-binding</keyword>
<comment type="subcellular location">
    <subcellularLocation>
        <location evidence="1">Nucleus</location>
    </subcellularLocation>
</comment>
<dbReference type="PANTHER" id="PTHR28441">
    <property type="entry name" value="PROTEIN FAM91A1"/>
    <property type="match status" value="1"/>
</dbReference>
<evidence type="ECO:0000259" key="13">
    <source>
        <dbReference type="Pfam" id="PF14648"/>
    </source>
</evidence>
<dbReference type="GO" id="GO:0005634">
    <property type="term" value="C:nucleus"/>
    <property type="evidence" value="ECO:0007669"/>
    <property type="project" value="UniProtKB-SubCell"/>
</dbReference>
<dbReference type="PANTHER" id="PTHR28441:SF2">
    <property type="entry name" value="PROTEIN FAM91A1"/>
    <property type="match status" value="1"/>
</dbReference>
<evidence type="ECO:0000256" key="8">
    <source>
        <dbReference type="ARBA" id="ARBA00023163"/>
    </source>
</evidence>
<proteinExistence type="inferred from homology"/>
<evidence type="ECO:0000256" key="3">
    <source>
        <dbReference type="ARBA" id="ARBA00022723"/>
    </source>
</evidence>
<dbReference type="AlphaFoldDB" id="A0A7R9PXH1"/>
<evidence type="ECO:0000256" key="4">
    <source>
        <dbReference type="ARBA" id="ARBA00022737"/>
    </source>
</evidence>
<evidence type="ECO:0000256" key="7">
    <source>
        <dbReference type="ARBA" id="ARBA00023015"/>
    </source>
</evidence>
<name>A0A7R9PXH1_9ACAR</name>
<feature type="coiled-coil region" evidence="10">
    <location>
        <begin position="971"/>
        <end position="1005"/>
    </location>
</feature>
<keyword evidence="15" id="KW-1185">Reference proteome</keyword>
<evidence type="ECO:0000313" key="15">
    <source>
        <dbReference type="Proteomes" id="UP000759131"/>
    </source>
</evidence>
<feature type="domain" description="FAM91 N-terminal" evidence="12">
    <location>
        <begin position="12"/>
        <end position="321"/>
    </location>
</feature>
<dbReference type="GO" id="GO:0008270">
    <property type="term" value="F:zinc ion binding"/>
    <property type="evidence" value="ECO:0007669"/>
    <property type="project" value="UniProtKB-KW"/>
</dbReference>
<dbReference type="PROSITE" id="PS51802">
    <property type="entry name" value="ZF_CCHHC"/>
    <property type="match status" value="2"/>
</dbReference>
<keyword evidence="4" id="KW-0677">Repeat</keyword>
<dbReference type="Gene3D" id="4.10.320.30">
    <property type="match status" value="2"/>
</dbReference>
<evidence type="ECO:0000256" key="6">
    <source>
        <dbReference type="ARBA" id="ARBA00022833"/>
    </source>
</evidence>
<comment type="similarity">
    <text evidence="2">Belongs to the FAM91 family.</text>
</comment>
<dbReference type="InterPro" id="IPR002515">
    <property type="entry name" value="Znf_C2H2C"/>
</dbReference>
<dbReference type="EMBL" id="OC856856">
    <property type="protein sequence ID" value="CAD7624374.1"/>
    <property type="molecule type" value="Genomic_DNA"/>
</dbReference>
<organism evidence="14">
    <name type="scientific">Medioppia subpectinata</name>
    <dbReference type="NCBI Taxonomy" id="1979941"/>
    <lineage>
        <taxon>Eukaryota</taxon>
        <taxon>Metazoa</taxon>
        <taxon>Ecdysozoa</taxon>
        <taxon>Arthropoda</taxon>
        <taxon>Chelicerata</taxon>
        <taxon>Arachnida</taxon>
        <taxon>Acari</taxon>
        <taxon>Acariformes</taxon>
        <taxon>Sarcoptiformes</taxon>
        <taxon>Oribatida</taxon>
        <taxon>Brachypylina</taxon>
        <taxon>Oppioidea</taxon>
        <taxon>Oppiidae</taxon>
        <taxon>Medioppia</taxon>
    </lineage>
</organism>